<gene>
    <name evidence="2" type="ORF">EGW08_007247</name>
</gene>
<protein>
    <recommendedName>
        <fullName evidence="1">Phosphodiester glycosidase domain-containing protein</fullName>
    </recommendedName>
</protein>
<evidence type="ECO:0000313" key="2">
    <source>
        <dbReference type="EMBL" id="RUS85002.1"/>
    </source>
</evidence>
<feature type="domain" description="Phosphodiester glycosidase" evidence="1">
    <location>
        <begin position="157"/>
        <end position="348"/>
    </location>
</feature>
<evidence type="ECO:0000313" key="3">
    <source>
        <dbReference type="Proteomes" id="UP000271974"/>
    </source>
</evidence>
<comment type="caution">
    <text evidence="2">The sequence shown here is derived from an EMBL/GenBank/DDBJ whole genome shotgun (WGS) entry which is preliminary data.</text>
</comment>
<dbReference type="STRING" id="188477.A0A3S1BNN0"/>
<name>A0A3S1BNN0_ELYCH</name>
<dbReference type="GO" id="GO:0033299">
    <property type="term" value="P:secretion of lysosomal enzymes"/>
    <property type="evidence" value="ECO:0007669"/>
    <property type="project" value="TreeGrafter"/>
</dbReference>
<evidence type="ECO:0000259" key="1">
    <source>
        <dbReference type="Pfam" id="PF09992"/>
    </source>
</evidence>
<dbReference type="Proteomes" id="UP000271974">
    <property type="component" value="Unassembled WGS sequence"/>
</dbReference>
<dbReference type="EMBL" id="RQTK01000186">
    <property type="protein sequence ID" value="RUS85002.1"/>
    <property type="molecule type" value="Genomic_DNA"/>
</dbReference>
<keyword evidence="3" id="KW-1185">Reference proteome</keyword>
<sequence>MTSTGSQPWARGISLPRRSPSLQCFALQCLWLAVMASLDGDLLYRLSGAESRYAPLSREHRDVKSCQRVLFENVTHTKHLAAGAGVTGPPSLPLVESHYFLDTVGQSYWDRKEVSVLHQVIPNPLTSLAVLEPGRPGSCDNGTDGRTLVRDTATLNDCILATNAGMFNTHTGACLGNVVSNGVLVQDSGGIQNAHFSLTKDGHIFTGYLSQLDLLTEDFTQLVGGVIWLVKDGASYVDHSLGVECPDTQETGSLERFTSVVSARTAIGHDVEGRVHLVEVNGKTDQKGINLYSLAEMLIRMGIVNAINLDGGGSTTTVINGTLVNYPSDQCQNSSYNCERPVTTVMCVHAPHCDPRDCSGHGSCDLGECRCRGFWHGPGCDTL</sequence>
<dbReference type="PANTHER" id="PTHR40446:SF2">
    <property type="entry name" value="N-ACETYLGLUCOSAMINE-1-PHOSPHODIESTER ALPHA-N-ACETYLGLUCOSAMINIDASE"/>
    <property type="match status" value="1"/>
</dbReference>
<accession>A0A3S1BNN0</accession>
<dbReference type="AlphaFoldDB" id="A0A3S1BNN0"/>
<organism evidence="2 3">
    <name type="scientific">Elysia chlorotica</name>
    <name type="common">Eastern emerald elysia</name>
    <name type="synonym">Sea slug</name>
    <dbReference type="NCBI Taxonomy" id="188477"/>
    <lineage>
        <taxon>Eukaryota</taxon>
        <taxon>Metazoa</taxon>
        <taxon>Spiralia</taxon>
        <taxon>Lophotrochozoa</taxon>
        <taxon>Mollusca</taxon>
        <taxon>Gastropoda</taxon>
        <taxon>Heterobranchia</taxon>
        <taxon>Euthyneura</taxon>
        <taxon>Panpulmonata</taxon>
        <taxon>Sacoglossa</taxon>
        <taxon>Placobranchoidea</taxon>
        <taxon>Plakobranchidae</taxon>
        <taxon>Elysia</taxon>
    </lineage>
</organism>
<dbReference type="PANTHER" id="PTHR40446">
    <property type="entry name" value="N-ACETYLGLUCOSAMINE-1-PHOSPHODIESTER ALPHA-N-ACETYLGLUCOSAMINIDASE"/>
    <property type="match status" value="1"/>
</dbReference>
<reference evidence="2 3" key="1">
    <citation type="submission" date="2019-01" db="EMBL/GenBank/DDBJ databases">
        <title>A draft genome assembly of the solar-powered sea slug Elysia chlorotica.</title>
        <authorList>
            <person name="Cai H."/>
            <person name="Li Q."/>
            <person name="Fang X."/>
            <person name="Li J."/>
            <person name="Curtis N.E."/>
            <person name="Altenburger A."/>
            <person name="Shibata T."/>
            <person name="Feng M."/>
            <person name="Maeda T."/>
            <person name="Schwartz J.A."/>
            <person name="Shigenobu S."/>
            <person name="Lundholm N."/>
            <person name="Nishiyama T."/>
            <person name="Yang H."/>
            <person name="Hasebe M."/>
            <person name="Li S."/>
            <person name="Pierce S.K."/>
            <person name="Wang J."/>
        </authorList>
    </citation>
    <scope>NUCLEOTIDE SEQUENCE [LARGE SCALE GENOMIC DNA]</scope>
    <source>
        <strain evidence="2">EC2010</strain>
        <tissue evidence="2">Whole organism of an adult</tissue>
    </source>
</reference>
<dbReference type="InterPro" id="IPR018711">
    <property type="entry name" value="NAGPA"/>
</dbReference>
<proteinExistence type="predicted"/>
<dbReference type="OrthoDB" id="192253at2759"/>
<dbReference type="Pfam" id="PF09992">
    <property type="entry name" value="NAGPA"/>
    <property type="match status" value="1"/>
</dbReference>
<feature type="non-terminal residue" evidence="2">
    <location>
        <position position="383"/>
    </location>
</feature>